<gene>
    <name evidence="2" type="ORF">LH29_05890</name>
</gene>
<dbReference type="Proteomes" id="UP000032544">
    <property type="component" value="Unassembled WGS sequence"/>
</dbReference>
<dbReference type="NCBIfam" id="TIGR01764">
    <property type="entry name" value="excise"/>
    <property type="match status" value="1"/>
</dbReference>
<evidence type="ECO:0000313" key="3">
    <source>
        <dbReference type="Proteomes" id="UP000032544"/>
    </source>
</evidence>
<name>A0A0D8JDF8_9BACT</name>
<evidence type="ECO:0000313" key="2">
    <source>
        <dbReference type="EMBL" id="KJF44952.1"/>
    </source>
</evidence>
<protein>
    <submittedName>
        <fullName evidence="2">Excisionase</fullName>
    </submittedName>
</protein>
<sequence length="189" mass="21703">MAKSKLKIPKICEQCGKPFEAKTVATRFCSPYCVDKSGRVKRRRAKEAIEKQTLLEESINKIAEIQTRPFISVSEATVLFGISKDTIRRLIKAGKIPAYNLGQRLTRVSRVHIEAMFTAVDLPEDPEERPVRMQYDKSECYNIAEVSEKFGISPSTVNKTIRKYSIPRRQIGKYVYVPKEQIEELFSKK</sequence>
<dbReference type="InterPro" id="IPR041657">
    <property type="entry name" value="HTH_17"/>
</dbReference>
<evidence type="ECO:0000259" key="1">
    <source>
        <dbReference type="Pfam" id="PF12728"/>
    </source>
</evidence>
<feature type="domain" description="Helix-turn-helix" evidence="1">
    <location>
        <begin position="71"/>
        <end position="117"/>
    </location>
</feature>
<reference evidence="2 3" key="1">
    <citation type="submission" date="2014-09" db="EMBL/GenBank/DDBJ databases">
        <title>Draft Genome Sequence of Draconibacterium sp. JN14CK-3.</title>
        <authorList>
            <person name="Dong C."/>
            <person name="Lai Q."/>
            <person name="Shao Z."/>
        </authorList>
    </citation>
    <scope>NUCLEOTIDE SEQUENCE [LARGE SCALE GENOMIC DNA]</scope>
    <source>
        <strain evidence="2 3">JN14CK-3</strain>
    </source>
</reference>
<dbReference type="AlphaFoldDB" id="A0A0D8JDF8"/>
<dbReference type="InterPro" id="IPR009061">
    <property type="entry name" value="DNA-bd_dom_put_sf"/>
</dbReference>
<accession>A0A0D8JDF8</accession>
<proteinExistence type="predicted"/>
<dbReference type="EMBL" id="JRHC01000001">
    <property type="protein sequence ID" value="KJF44952.1"/>
    <property type="molecule type" value="Genomic_DNA"/>
</dbReference>
<feature type="domain" description="Helix-turn-helix" evidence="1">
    <location>
        <begin position="141"/>
        <end position="188"/>
    </location>
</feature>
<dbReference type="OrthoDB" id="1003442at2"/>
<dbReference type="GO" id="GO:0003677">
    <property type="term" value="F:DNA binding"/>
    <property type="evidence" value="ECO:0007669"/>
    <property type="project" value="InterPro"/>
</dbReference>
<comment type="caution">
    <text evidence="2">The sequence shown here is derived from an EMBL/GenBank/DDBJ whole genome shotgun (WGS) entry which is preliminary data.</text>
</comment>
<dbReference type="STRING" id="1544798.LH29_05890"/>
<dbReference type="Pfam" id="PF12728">
    <property type="entry name" value="HTH_17"/>
    <property type="match status" value="2"/>
</dbReference>
<dbReference type="Gene3D" id="1.10.10.60">
    <property type="entry name" value="Homeodomain-like"/>
    <property type="match status" value="1"/>
</dbReference>
<organism evidence="2 3">
    <name type="scientific">Draconibacterium sediminis</name>
    <dbReference type="NCBI Taxonomy" id="1544798"/>
    <lineage>
        <taxon>Bacteria</taxon>
        <taxon>Pseudomonadati</taxon>
        <taxon>Bacteroidota</taxon>
        <taxon>Bacteroidia</taxon>
        <taxon>Marinilabiliales</taxon>
        <taxon>Prolixibacteraceae</taxon>
        <taxon>Draconibacterium</taxon>
    </lineage>
</organism>
<dbReference type="InterPro" id="IPR010093">
    <property type="entry name" value="SinI_DNA-bd"/>
</dbReference>
<dbReference type="RefSeq" id="WP_045026601.1">
    <property type="nucleotide sequence ID" value="NZ_JRHC01000001.1"/>
</dbReference>
<dbReference type="SUPFAM" id="SSF46955">
    <property type="entry name" value="Putative DNA-binding domain"/>
    <property type="match status" value="1"/>
</dbReference>
<keyword evidence="3" id="KW-1185">Reference proteome</keyword>